<protein>
    <submittedName>
        <fullName evidence="1">Uncharacterized protein</fullName>
    </submittedName>
</protein>
<dbReference type="EMBL" id="WRXN01000023">
    <property type="protein sequence ID" value="MVT12335.1"/>
    <property type="molecule type" value="Genomic_DNA"/>
</dbReference>
<sequence length="253" mass="28629">MKLNYLFFSLIIISACQPSVQPTALPADSISMAEDTVAADFHEVITTDLNNDGKIDTLTLSKPAEEGDLGTFQKIEISLNGGDRKSFETNNMWDVVDESFLQENENAVESSHFFVYKDNNHFEILLFGYIYGAGRSDFNIIYGQGTHFKMVFDDAIQTPMKLQDMDLDGKPEFLCRKTDYEITGGAIDSLGPGQVGTYDPFSVFTIKNDTMVLDEAASRRYNEQHYIWLGKEANPTLRVYYFEDENKLPVEVK</sequence>
<comment type="caution">
    <text evidence="1">The sequence shown here is derived from an EMBL/GenBank/DDBJ whole genome shotgun (WGS) entry which is preliminary data.</text>
</comment>
<organism evidence="1 2">
    <name type="scientific">Chitinophaga tropicalis</name>
    <dbReference type="NCBI Taxonomy" id="2683588"/>
    <lineage>
        <taxon>Bacteria</taxon>
        <taxon>Pseudomonadati</taxon>
        <taxon>Bacteroidota</taxon>
        <taxon>Chitinophagia</taxon>
        <taxon>Chitinophagales</taxon>
        <taxon>Chitinophagaceae</taxon>
        <taxon>Chitinophaga</taxon>
    </lineage>
</organism>
<evidence type="ECO:0000313" key="2">
    <source>
        <dbReference type="Proteomes" id="UP000461730"/>
    </source>
</evidence>
<proteinExistence type="predicted"/>
<dbReference type="AlphaFoldDB" id="A0A7K1UED9"/>
<name>A0A7K1UED9_9BACT</name>
<dbReference type="PROSITE" id="PS51257">
    <property type="entry name" value="PROKAR_LIPOPROTEIN"/>
    <property type="match status" value="1"/>
</dbReference>
<reference evidence="1 2" key="1">
    <citation type="submission" date="2019-12" db="EMBL/GenBank/DDBJ databases">
        <title>Chitinophaga sp. strain ysch24 (GDMCC 1.1355), whole genome shotgun sequence.</title>
        <authorList>
            <person name="Zhang X."/>
        </authorList>
    </citation>
    <scope>NUCLEOTIDE SEQUENCE [LARGE SCALE GENOMIC DNA]</scope>
    <source>
        <strain evidence="2">ysch24</strain>
    </source>
</reference>
<accession>A0A7K1UED9</accession>
<evidence type="ECO:0000313" key="1">
    <source>
        <dbReference type="EMBL" id="MVT12335.1"/>
    </source>
</evidence>
<keyword evidence="2" id="KW-1185">Reference proteome</keyword>
<dbReference type="RefSeq" id="WP_157309755.1">
    <property type="nucleotide sequence ID" value="NZ_WRXN01000023.1"/>
</dbReference>
<dbReference type="Proteomes" id="UP000461730">
    <property type="component" value="Unassembled WGS sequence"/>
</dbReference>
<gene>
    <name evidence="1" type="ORF">GO493_29035</name>
</gene>